<dbReference type="PANTHER" id="PTHR37984:SF5">
    <property type="entry name" value="PROTEIN NYNRIN-LIKE"/>
    <property type="match status" value="1"/>
</dbReference>
<keyword evidence="4" id="KW-0540">Nuclease</keyword>
<dbReference type="InterPro" id="IPR043128">
    <property type="entry name" value="Rev_trsase/Diguanyl_cyclase"/>
</dbReference>
<dbReference type="EMBL" id="CP144754">
    <property type="protein sequence ID" value="WVZ98182.1"/>
    <property type="molecule type" value="Genomic_DNA"/>
</dbReference>
<keyword evidence="2" id="KW-0808">Transferase</keyword>
<dbReference type="Gene3D" id="3.30.420.10">
    <property type="entry name" value="Ribonuclease H-like superfamily/Ribonuclease H"/>
    <property type="match status" value="1"/>
</dbReference>
<gene>
    <name evidence="9" type="ORF">U9M48_043651</name>
</gene>
<dbReference type="InterPro" id="IPR043502">
    <property type="entry name" value="DNA/RNA_pol_sf"/>
</dbReference>
<dbReference type="InterPro" id="IPR041373">
    <property type="entry name" value="RT_RNaseH"/>
</dbReference>
<evidence type="ECO:0000313" key="10">
    <source>
        <dbReference type="Proteomes" id="UP001341281"/>
    </source>
</evidence>
<protein>
    <recommendedName>
        <fullName evidence="8">Reverse transcriptase domain-containing protein</fullName>
    </recommendedName>
</protein>
<accession>A0AAQ3UXB6</accession>
<evidence type="ECO:0000256" key="4">
    <source>
        <dbReference type="ARBA" id="ARBA00022722"/>
    </source>
</evidence>
<evidence type="ECO:0000256" key="1">
    <source>
        <dbReference type="ARBA" id="ARBA00022670"/>
    </source>
</evidence>
<dbReference type="InterPro" id="IPR012337">
    <property type="entry name" value="RNaseH-like_sf"/>
</dbReference>
<reference evidence="9 10" key="1">
    <citation type="submission" date="2024-02" db="EMBL/GenBank/DDBJ databases">
        <title>High-quality chromosome-scale genome assembly of Pensacola bahiagrass (Paspalum notatum Flugge var. saurae).</title>
        <authorList>
            <person name="Vega J.M."/>
            <person name="Podio M."/>
            <person name="Orjuela J."/>
            <person name="Siena L.A."/>
            <person name="Pessino S.C."/>
            <person name="Combes M.C."/>
            <person name="Mariac C."/>
            <person name="Albertini E."/>
            <person name="Pupilli F."/>
            <person name="Ortiz J.P.A."/>
            <person name="Leblanc O."/>
        </authorList>
    </citation>
    <scope>NUCLEOTIDE SEQUENCE [LARGE SCALE GENOMIC DNA]</scope>
    <source>
        <strain evidence="9">R1</strain>
        <tissue evidence="9">Leaf</tissue>
    </source>
</reference>
<proteinExistence type="predicted"/>
<dbReference type="InterPro" id="IPR036397">
    <property type="entry name" value="RNaseH_sf"/>
</dbReference>
<evidence type="ECO:0000256" key="6">
    <source>
        <dbReference type="ARBA" id="ARBA00022801"/>
    </source>
</evidence>
<dbReference type="InterPro" id="IPR041588">
    <property type="entry name" value="Integrase_H2C2"/>
</dbReference>
<keyword evidence="1" id="KW-0645">Protease</keyword>
<dbReference type="Gene3D" id="3.30.70.270">
    <property type="match status" value="2"/>
</dbReference>
<dbReference type="GO" id="GO:0008233">
    <property type="term" value="F:peptidase activity"/>
    <property type="evidence" value="ECO:0007669"/>
    <property type="project" value="UniProtKB-KW"/>
</dbReference>
<dbReference type="PROSITE" id="PS50878">
    <property type="entry name" value="RT_POL"/>
    <property type="match status" value="1"/>
</dbReference>
<keyword evidence="6" id="KW-0378">Hydrolase</keyword>
<evidence type="ECO:0000256" key="7">
    <source>
        <dbReference type="ARBA" id="ARBA00022918"/>
    </source>
</evidence>
<dbReference type="PANTHER" id="PTHR37984">
    <property type="entry name" value="PROTEIN CBG26694"/>
    <property type="match status" value="1"/>
</dbReference>
<dbReference type="SUPFAM" id="SSF53098">
    <property type="entry name" value="Ribonuclease H-like"/>
    <property type="match status" value="1"/>
</dbReference>
<dbReference type="Pfam" id="PF00078">
    <property type="entry name" value="RVT_1"/>
    <property type="match status" value="1"/>
</dbReference>
<dbReference type="CDD" id="cd09274">
    <property type="entry name" value="RNase_HI_RT_Ty3"/>
    <property type="match status" value="1"/>
</dbReference>
<dbReference type="Pfam" id="PF17917">
    <property type="entry name" value="RT_RNaseH"/>
    <property type="match status" value="1"/>
</dbReference>
<organism evidence="9 10">
    <name type="scientific">Paspalum notatum var. saurae</name>
    <dbReference type="NCBI Taxonomy" id="547442"/>
    <lineage>
        <taxon>Eukaryota</taxon>
        <taxon>Viridiplantae</taxon>
        <taxon>Streptophyta</taxon>
        <taxon>Embryophyta</taxon>
        <taxon>Tracheophyta</taxon>
        <taxon>Spermatophyta</taxon>
        <taxon>Magnoliopsida</taxon>
        <taxon>Liliopsida</taxon>
        <taxon>Poales</taxon>
        <taxon>Poaceae</taxon>
        <taxon>PACMAD clade</taxon>
        <taxon>Panicoideae</taxon>
        <taxon>Andropogonodae</taxon>
        <taxon>Paspaleae</taxon>
        <taxon>Paspalinae</taxon>
        <taxon>Paspalum</taxon>
    </lineage>
</organism>
<dbReference type="AlphaFoldDB" id="A0AAQ3UXB6"/>
<dbReference type="InterPro" id="IPR000477">
    <property type="entry name" value="RT_dom"/>
</dbReference>
<feature type="domain" description="Reverse transcriptase" evidence="8">
    <location>
        <begin position="1"/>
        <end position="189"/>
    </location>
</feature>
<evidence type="ECO:0000256" key="5">
    <source>
        <dbReference type="ARBA" id="ARBA00022759"/>
    </source>
</evidence>
<dbReference type="GO" id="GO:0003676">
    <property type="term" value="F:nucleic acid binding"/>
    <property type="evidence" value="ECO:0007669"/>
    <property type="project" value="InterPro"/>
</dbReference>
<evidence type="ECO:0000256" key="2">
    <source>
        <dbReference type="ARBA" id="ARBA00022679"/>
    </source>
</evidence>
<dbReference type="GO" id="GO:0003964">
    <property type="term" value="F:RNA-directed DNA polymerase activity"/>
    <property type="evidence" value="ECO:0007669"/>
    <property type="project" value="UniProtKB-KW"/>
</dbReference>
<dbReference type="Gene3D" id="1.10.340.70">
    <property type="match status" value="1"/>
</dbReference>
<evidence type="ECO:0000259" key="8">
    <source>
        <dbReference type="PROSITE" id="PS50878"/>
    </source>
</evidence>
<keyword evidence="10" id="KW-1185">Reference proteome</keyword>
<dbReference type="FunFam" id="3.10.10.10:FF:000007">
    <property type="entry name" value="Retrovirus-related Pol polyprotein from transposon 17.6-like Protein"/>
    <property type="match status" value="1"/>
</dbReference>
<evidence type="ECO:0000313" key="9">
    <source>
        <dbReference type="EMBL" id="WVZ98182.1"/>
    </source>
</evidence>
<keyword evidence="3" id="KW-0548">Nucleotidyltransferase</keyword>
<dbReference type="Gene3D" id="3.10.10.10">
    <property type="entry name" value="HIV Type 1 Reverse Transcriptase, subunit A, domain 1"/>
    <property type="match status" value="1"/>
</dbReference>
<dbReference type="CDD" id="cd01647">
    <property type="entry name" value="RT_LTR"/>
    <property type="match status" value="1"/>
</dbReference>
<dbReference type="GO" id="GO:0004519">
    <property type="term" value="F:endonuclease activity"/>
    <property type="evidence" value="ECO:0007669"/>
    <property type="project" value="UniProtKB-KW"/>
</dbReference>
<keyword evidence="5" id="KW-0255">Endonuclease</keyword>
<dbReference type="InterPro" id="IPR050951">
    <property type="entry name" value="Retrovirus_Pol_polyprotein"/>
</dbReference>
<dbReference type="SUPFAM" id="SSF56672">
    <property type="entry name" value="DNA/RNA polymerases"/>
    <property type="match status" value="1"/>
</dbReference>
<dbReference type="Proteomes" id="UP001341281">
    <property type="component" value="Chromosome 10"/>
</dbReference>
<dbReference type="GO" id="GO:0006508">
    <property type="term" value="P:proteolysis"/>
    <property type="evidence" value="ECO:0007669"/>
    <property type="project" value="UniProtKB-KW"/>
</dbReference>
<evidence type="ECO:0000256" key="3">
    <source>
        <dbReference type="ARBA" id="ARBA00022695"/>
    </source>
</evidence>
<sequence>STERQCTELLRQGVIRPSSSAFSSSALLVRKHDGSWHLCIDYRALNTKTVKDKFPIPVVEELLDELRGARYFTKLDLRLGYHQMLMDPSDVHKTAFHTHQGLFEFLVMPFGLTNAPATFQALMNAVLQKFLRRFVFVFFDDILIYSSSWAEHLRHIHVVLQTLTDHQLFLKRSKCSFAAPHVAYLGHVISAQGVAMDDDKVQAVLSWPVPKTVRAVRGFLGLAGYYRRFIKDYGVIAAPLTKLLRKEGFLWQPLTLCAQQSLEPRYCSYLIFSDPSLWNVMRTGFGAVLHQGSGAVAFFSRPIAPRHAKLAAYERELIGLVQAVRHWHPYIWGRPFIVKTDHRSLKFLLDQRLATIPQHQWASKLIGFDFSVEFKPGHTNVVADALSRRDADSSADSLTCAALSGPSFSLFEELRTELENAEDLGDIRAQVLEGQNGWSLVDGLWLKDSKVFVPASSPLVAAIIVDAHNTRHEGIQKTLHRVRATFYIPGDRGHVRDYVRSCRVCQQNKIESLRPGGLLQPLEVPFAVWADIAMDFIEGLPRTVILTVVDRFSKFAHFIPLAQRQQWPAHSSRKLCVCMAFFTSAFWRELFQLSGVKLKMSSAFHPQTDGQSEATNKIIAMYLRCLTGRASGFSGCHGMNIATTLLIKLRWAHRHSRWCIAETHLHSGHMTSRQPSYRLWISSCETGMNSWLRYAIGWKQAQQVQKAQHDRGHRELIFTPGEWVWLRLLHRPAASLDIRSQGKLGPRFYGPFKVLDRGG</sequence>
<keyword evidence="7" id="KW-0695">RNA-directed DNA polymerase</keyword>
<feature type="non-terminal residue" evidence="9">
    <location>
        <position position="1"/>
    </location>
</feature>
<dbReference type="Pfam" id="PF17921">
    <property type="entry name" value="Integrase_H2C2"/>
    <property type="match status" value="1"/>
</dbReference>
<name>A0AAQ3UXB6_PASNO</name>